<protein>
    <submittedName>
        <fullName evidence="2">Nuclear transport factor 2 family protein</fullName>
    </submittedName>
</protein>
<accession>A0ABS0D6K2</accession>
<dbReference type="NCBIfam" id="TIGR02246">
    <property type="entry name" value="SgcJ/EcaC family oxidoreductase"/>
    <property type="match status" value="1"/>
</dbReference>
<dbReference type="InterPro" id="IPR011944">
    <property type="entry name" value="Steroid_delta5-4_isomerase"/>
</dbReference>
<dbReference type="Pfam" id="PF14534">
    <property type="entry name" value="DUF4440"/>
    <property type="match status" value="1"/>
</dbReference>
<evidence type="ECO:0000313" key="2">
    <source>
        <dbReference type="EMBL" id="MBF6354109.1"/>
    </source>
</evidence>
<feature type="domain" description="DUF4440" evidence="1">
    <location>
        <begin position="12"/>
        <end position="119"/>
    </location>
</feature>
<proteinExistence type="predicted"/>
<evidence type="ECO:0000313" key="3">
    <source>
        <dbReference type="Proteomes" id="UP000707731"/>
    </source>
</evidence>
<dbReference type="EMBL" id="JADLQN010000001">
    <property type="protein sequence ID" value="MBF6354109.1"/>
    <property type="molecule type" value="Genomic_DNA"/>
</dbReference>
<reference evidence="2 3" key="1">
    <citation type="submission" date="2020-10" db="EMBL/GenBank/DDBJ databases">
        <title>Identification of Nocardia species via Next-generation sequencing and recognition of intraspecies genetic diversity.</title>
        <authorList>
            <person name="Li P."/>
            <person name="Li P."/>
            <person name="Lu B."/>
        </authorList>
    </citation>
    <scope>NUCLEOTIDE SEQUENCE [LARGE SCALE GENOMIC DNA]</scope>
    <source>
        <strain evidence="2 3">BJ06-0143</strain>
    </source>
</reference>
<dbReference type="SUPFAM" id="SSF54427">
    <property type="entry name" value="NTF2-like"/>
    <property type="match status" value="1"/>
</dbReference>
<organism evidence="2 3">
    <name type="scientific">Nocardia higoensis</name>
    <dbReference type="NCBI Taxonomy" id="228599"/>
    <lineage>
        <taxon>Bacteria</taxon>
        <taxon>Bacillati</taxon>
        <taxon>Actinomycetota</taxon>
        <taxon>Actinomycetes</taxon>
        <taxon>Mycobacteriales</taxon>
        <taxon>Nocardiaceae</taxon>
        <taxon>Nocardia</taxon>
    </lineage>
</organism>
<dbReference type="InterPro" id="IPR027843">
    <property type="entry name" value="DUF4440"/>
</dbReference>
<dbReference type="Gene3D" id="3.10.450.50">
    <property type="match status" value="1"/>
</dbReference>
<gene>
    <name evidence="2" type="ORF">IU449_06015</name>
</gene>
<dbReference type="InterPro" id="IPR032710">
    <property type="entry name" value="NTF2-like_dom_sf"/>
</dbReference>
<keyword evidence="3" id="KW-1185">Reference proteome</keyword>
<evidence type="ECO:0000259" key="1">
    <source>
        <dbReference type="Pfam" id="PF14534"/>
    </source>
</evidence>
<name>A0ABS0D6K2_9NOCA</name>
<dbReference type="Proteomes" id="UP000707731">
    <property type="component" value="Unassembled WGS sequence"/>
</dbReference>
<comment type="caution">
    <text evidence="2">The sequence shown here is derived from an EMBL/GenBank/DDBJ whole genome shotgun (WGS) entry which is preliminary data.</text>
</comment>
<dbReference type="RefSeq" id="WP_195000922.1">
    <property type="nucleotide sequence ID" value="NZ_JADLQN010000001.1"/>
</dbReference>
<sequence length="130" mass="14396">MTDDAASNLLWRYESAFNANDADAMNALFWDDSTFVNFSGGLVTSRNELLAKQRFVFAPGGPLHDVSVRYQHEATIELAPTIVQVVARQRTRDSVDPADDPMHGLIILTAESRGDEWRIRTGQNTPASTS</sequence>